<dbReference type="AlphaFoldDB" id="A0A813GM68"/>
<evidence type="ECO:0000313" key="2">
    <source>
        <dbReference type="Proteomes" id="UP000654075"/>
    </source>
</evidence>
<evidence type="ECO:0008006" key="3">
    <source>
        <dbReference type="Google" id="ProtNLM"/>
    </source>
</evidence>
<name>A0A813GM68_POLGL</name>
<comment type="caution">
    <text evidence="1">The sequence shown here is derived from an EMBL/GenBank/DDBJ whole genome shotgun (WGS) entry which is preliminary data.</text>
</comment>
<accession>A0A813GM68</accession>
<reference evidence="1" key="1">
    <citation type="submission" date="2021-02" db="EMBL/GenBank/DDBJ databases">
        <authorList>
            <person name="Dougan E. K."/>
            <person name="Rhodes N."/>
            <person name="Thang M."/>
            <person name="Chan C."/>
        </authorList>
    </citation>
    <scope>NUCLEOTIDE SEQUENCE</scope>
</reference>
<sequence>MEGCRLRVENVGEGLVGVWNRANPFFSVRVGDYIVRANGKKGHAAALVEEINASDDQVKLAFQRVTSRSDSKMSVYSDLNAGALTQLPSASSGS</sequence>
<proteinExistence type="predicted"/>
<evidence type="ECO:0000313" key="1">
    <source>
        <dbReference type="EMBL" id="CAE8626075.1"/>
    </source>
</evidence>
<keyword evidence="2" id="KW-1185">Reference proteome</keyword>
<organism evidence="1 2">
    <name type="scientific">Polarella glacialis</name>
    <name type="common">Dinoflagellate</name>
    <dbReference type="NCBI Taxonomy" id="89957"/>
    <lineage>
        <taxon>Eukaryota</taxon>
        <taxon>Sar</taxon>
        <taxon>Alveolata</taxon>
        <taxon>Dinophyceae</taxon>
        <taxon>Suessiales</taxon>
        <taxon>Suessiaceae</taxon>
        <taxon>Polarella</taxon>
    </lineage>
</organism>
<dbReference type="Proteomes" id="UP000654075">
    <property type="component" value="Unassembled WGS sequence"/>
</dbReference>
<dbReference type="EMBL" id="CAJNNV010028891">
    <property type="protein sequence ID" value="CAE8626075.1"/>
    <property type="molecule type" value="Genomic_DNA"/>
</dbReference>
<gene>
    <name evidence="1" type="ORF">PGLA1383_LOCUS43047</name>
</gene>
<protein>
    <recommendedName>
        <fullName evidence="3">PDZ domain-containing protein</fullName>
    </recommendedName>
</protein>